<dbReference type="PANTHER" id="PTHR22683:SF1">
    <property type="entry name" value="TYPE VII SECRETION SYSTEM PROTEIN ESSC"/>
    <property type="match status" value="1"/>
</dbReference>
<feature type="transmembrane region" description="Helical" evidence="11">
    <location>
        <begin position="41"/>
        <end position="60"/>
    </location>
</feature>
<feature type="compositionally biased region" description="Low complexity" evidence="10">
    <location>
        <begin position="735"/>
        <end position="762"/>
    </location>
</feature>
<reference evidence="13 14" key="1">
    <citation type="submission" date="2021-02" db="EMBL/GenBank/DDBJ databases">
        <authorList>
            <person name="Ra J.-S."/>
        </authorList>
    </citation>
    <scope>NUCLEOTIDE SEQUENCE [LARGE SCALE GENOMIC DNA]</scope>
    <source>
        <strain evidence="13 14">MMS20-R1-14</strain>
    </source>
</reference>
<evidence type="ECO:0000256" key="9">
    <source>
        <dbReference type="PROSITE-ProRule" id="PRU00289"/>
    </source>
</evidence>
<dbReference type="SMART" id="SM00382">
    <property type="entry name" value="AAA"/>
    <property type="match status" value="3"/>
</dbReference>
<feature type="domain" description="FtsK" evidence="12">
    <location>
        <begin position="1134"/>
        <end position="1317"/>
    </location>
</feature>
<evidence type="ECO:0000256" key="4">
    <source>
        <dbReference type="ARBA" id="ARBA00022737"/>
    </source>
</evidence>
<keyword evidence="5 9" id="KW-0547">Nucleotide-binding</keyword>
<feature type="transmembrane region" description="Helical" evidence="11">
    <location>
        <begin position="66"/>
        <end position="88"/>
    </location>
</feature>
<keyword evidence="6 9" id="KW-0067">ATP-binding</keyword>
<keyword evidence="14" id="KW-1185">Reference proteome</keyword>
<dbReference type="NCBIfam" id="TIGR03925">
    <property type="entry name" value="T7SS_EccC_b"/>
    <property type="match status" value="1"/>
</dbReference>
<dbReference type="RefSeq" id="WP_204923316.1">
    <property type="nucleotide sequence ID" value="NZ_JAFEUC010000001.1"/>
</dbReference>
<evidence type="ECO:0000313" key="13">
    <source>
        <dbReference type="EMBL" id="MBM7075251.1"/>
    </source>
</evidence>
<dbReference type="InterPro" id="IPR002543">
    <property type="entry name" value="FtsK_dom"/>
</dbReference>
<keyword evidence="7 11" id="KW-1133">Transmembrane helix</keyword>
<dbReference type="InterPro" id="IPR027417">
    <property type="entry name" value="P-loop_NTPase"/>
</dbReference>
<evidence type="ECO:0000256" key="8">
    <source>
        <dbReference type="ARBA" id="ARBA00023136"/>
    </source>
</evidence>
<sequence length="1355" mass="146776">MGTVLFRRPARRGGPEMPTGELTLQEPPELSEPQHNGARQAMMVLPMALMTGVMMLMFMGPSRGPLTWVMAGMMAVAMGGVMIGSVIASSGERKQRHGGDRRDYLRYLAQHRRRVRRFAQDQRDSSLWRHPDPASLWSLAMTTRRWERRPTHPDFLEIRVGTGEQRLAVRIAPMQTKPVEDLEPVAAKALRRFIRAYSTLPDQPVALFLPGFAEIRVTGDRAAARALLRALLTQLGALHAPEEVRVALCVDPDGLVAWEWVKWLPHAQHPTEQDAAGAARLAADGIERLERLLGAEFTGRPRYEPGVTPDRDEPYVVVVRDGGRVPAGHRLTTGGYRNAVFVDLDDPPVATGKGILNLEVADGTLTMLGRDRVGQETRQVLAAPDLLGPAAARTVARLLSPYRLAVSTELAPEPMKADFDLGTLLRVPDLERLELAALRDRRGPDERLRVPIGVDATGAPVELDLKESALGGMGPHGMLIGATGSGKSELLRTLVLALAVTHSSETLNLVLVDFKGGATFLGLDRLPHTSAVITNLADEASLVGRMRDALHGELVRRQELLRAAGGYSSVLEYEKARAGGTPLDPLPTLFVVVDEFSELLAAHRDFIDLFVMIGRLGRSLAVHLLLASQRVDDGRIGQLESHLSYRIGLRTFSAMESRSVIGVPDAYELPAAPGNGYLRMDVSTLLRFKAAYVSGEYRPRRARVRQEVVQRQVVPYRLDPVTAEQPTPPVPPVDTAPATDPGTPTAAGGTPTAAAGTPATGPAGSGPPPVDGAEPATRSVFAIVTDQLVDSGPPAHQVWLPPLGESPTLDSLLPALTPDPDLGLVAADWPGNGRLVVPLGFIDKPYEQLRDLLTVDLSGVGGHIGVAGGTRSGKSTLIRSLICALALTHRPTDVQFYCLDFGGGTLGTVAGLPHVGSVAGRLDTDRVGRTLAEVTGLINQRERRFTEQGIDSIQTYRRLRAEGQVTDDPYGDVFLVVDGWFTLRQEFEPLEVALRQIAARGLNFGVHLIVSAARWSEVHHSMRDQLGIKLELRLGDAVDSAIDLRLAATVPRAPGHGLTPEKLHFLGALPRIDGVADPASTAEGARELAGTVAEFWAGPVASPVRTLPAVLPAADLPPAEGDLWVPLGLDETDLKPYWHDFAELPHLTGLGDSQSGKTNLLRHLARMIVGRFTPAEARILIVDYRRQLFDSVPAEYRLGYSVSTDSTRETVADAVLGLKGRLPGKDISPEQLRRRDWWTGPRLFVLVDDFEMLAGQDNPLQPLIPYVPHGVDIGLHLVVVRGTANLMRMSMDPLLRRLQEASSPDLALSCPPTEGPLLGGVKGRHLPPGRAMVLTRRGHRMIQTAYVDPDPAPVG</sequence>
<comment type="subcellular location">
    <subcellularLocation>
        <location evidence="1">Cell membrane</location>
        <topology evidence="1">Multi-pass membrane protein</topology>
    </subcellularLocation>
</comment>
<evidence type="ECO:0000259" key="12">
    <source>
        <dbReference type="PROSITE" id="PS50901"/>
    </source>
</evidence>
<comment type="caution">
    <text evidence="13">The sequence shown here is derived from an EMBL/GenBank/DDBJ whole genome shotgun (WGS) entry which is preliminary data.</text>
</comment>
<dbReference type="PROSITE" id="PS50901">
    <property type="entry name" value="FTSK"/>
    <property type="match status" value="3"/>
</dbReference>
<evidence type="ECO:0000256" key="10">
    <source>
        <dbReference type="SAM" id="MobiDB-lite"/>
    </source>
</evidence>
<keyword evidence="3 11" id="KW-0812">Transmembrane</keyword>
<gene>
    <name evidence="13" type="primary">eccCa</name>
    <name evidence="13" type="ORF">JQX11_02625</name>
</gene>
<feature type="binding site" evidence="9">
    <location>
        <begin position="868"/>
        <end position="875"/>
    </location>
    <ligand>
        <name>ATP</name>
        <dbReference type="ChEBI" id="CHEBI:30616"/>
    </ligand>
</feature>
<feature type="binding site" evidence="9">
    <location>
        <begin position="481"/>
        <end position="488"/>
    </location>
    <ligand>
        <name>ATP</name>
        <dbReference type="ChEBI" id="CHEBI:30616"/>
    </ligand>
</feature>
<dbReference type="Proteomes" id="UP001518872">
    <property type="component" value="Unassembled WGS sequence"/>
</dbReference>
<evidence type="ECO:0000256" key="1">
    <source>
        <dbReference type="ARBA" id="ARBA00004651"/>
    </source>
</evidence>
<name>A0ABS2IMM3_9ACTN</name>
<accession>A0ABS2IMM3</accession>
<feature type="domain" description="FtsK" evidence="12">
    <location>
        <begin position="458"/>
        <end position="658"/>
    </location>
</feature>
<organism evidence="13 14">
    <name type="scientific">Micromonospora humida</name>
    <dbReference type="NCBI Taxonomy" id="2809018"/>
    <lineage>
        <taxon>Bacteria</taxon>
        <taxon>Bacillati</taxon>
        <taxon>Actinomycetota</taxon>
        <taxon>Actinomycetes</taxon>
        <taxon>Micromonosporales</taxon>
        <taxon>Micromonosporaceae</taxon>
        <taxon>Micromonospora</taxon>
    </lineage>
</organism>
<keyword evidence="8 11" id="KW-0472">Membrane</keyword>
<dbReference type="PANTHER" id="PTHR22683">
    <property type="entry name" value="SPORULATION PROTEIN RELATED"/>
    <property type="match status" value="1"/>
</dbReference>
<keyword evidence="4" id="KW-0677">Repeat</keyword>
<evidence type="ECO:0000313" key="14">
    <source>
        <dbReference type="Proteomes" id="UP001518872"/>
    </source>
</evidence>
<dbReference type="Gene3D" id="3.40.50.300">
    <property type="entry name" value="P-loop containing nucleotide triphosphate hydrolases"/>
    <property type="match status" value="4"/>
</dbReference>
<dbReference type="InterPro" id="IPR050206">
    <property type="entry name" value="FtsK/SpoIIIE/SftA"/>
</dbReference>
<dbReference type="InterPro" id="IPR023836">
    <property type="entry name" value="EccCa-like_Actinobacteria"/>
</dbReference>
<feature type="domain" description="FtsK" evidence="12">
    <location>
        <begin position="850"/>
        <end position="1041"/>
    </location>
</feature>
<keyword evidence="2" id="KW-1003">Cell membrane</keyword>
<dbReference type="Pfam" id="PF01580">
    <property type="entry name" value="FtsK_SpoIIIE"/>
    <property type="match status" value="2"/>
</dbReference>
<evidence type="ECO:0000256" key="7">
    <source>
        <dbReference type="ARBA" id="ARBA00022989"/>
    </source>
</evidence>
<feature type="region of interest" description="Disordered" evidence="10">
    <location>
        <begin position="719"/>
        <end position="774"/>
    </location>
</feature>
<evidence type="ECO:0000256" key="6">
    <source>
        <dbReference type="ARBA" id="ARBA00022840"/>
    </source>
</evidence>
<evidence type="ECO:0000256" key="3">
    <source>
        <dbReference type="ARBA" id="ARBA00022692"/>
    </source>
</evidence>
<dbReference type="InterPro" id="IPR023837">
    <property type="entry name" value="EccCb-like_Actinobacteria"/>
</dbReference>
<evidence type="ECO:0000256" key="11">
    <source>
        <dbReference type="SAM" id="Phobius"/>
    </source>
</evidence>
<dbReference type="NCBIfam" id="TIGR03924">
    <property type="entry name" value="T7SS_EccC_a"/>
    <property type="match status" value="1"/>
</dbReference>
<feature type="binding site" evidence="9">
    <location>
        <begin position="1151"/>
        <end position="1158"/>
    </location>
    <ligand>
        <name>ATP</name>
        <dbReference type="ChEBI" id="CHEBI:30616"/>
    </ligand>
</feature>
<evidence type="ECO:0000256" key="2">
    <source>
        <dbReference type="ARBA" id="ARBA00022475"/>
    </source>
</evidence>
<evidence type="ECO:0000256" key="5">
    <source>
        <dbReference type="ARBA" id="ARBA00022741"/>
    </source>
</evidence>
<feature type="region of interest" description="Disordered" evidence="10">
    <location>
        <begin position="1"/>
        <end position="33"/>
    </location>
</feature>
<dbReference type="SUPFAM" id="SSF52540">
    <property type="entry name" value="P-loop containing nucleoside triphosphate hydrolases"/>
    <property type="match status" value="3"/>
</dbReference>
<dbReference type="InterPro" id="IPR003593">
    <property type="entry name" value="AAA+_ATPase"/>
</dbReference>
<dbReference type="EMBL" id="JAFEUC010000001">
    <property type="protein sequence ID" value="MBM7075251.1"/>
    <property type="molecule type" value="Genomic_DNA"/>
</dbReference>
<proteinExistence type="predicted"/>
<protein>
    <submittedName>
        <fullName evidence="13">Type VII secretion protein EccCa</fullName>
    </submittedName>
</protein>